<sequence length="97" mass="10850">MQLHRRSTTRASSYQNDGKKDVDVDEGKEGVSIHPGAFVLDTMRVEQSHRGKRMSQESKKDSLLSLSGNLAPRGLDVGASTTMCFIGYRLSSRMYRQ</sequence>
<dbReference type="Proteomes" id="UP000030765">
    <property type="component" value="Unassembled WGS sequence"/>
</dbReference>
<dbReference type="EMBL" id="KE525299">
    <property type="protein sequence ID" value="KFB45131.1"/>
    <property type="molecule type" value="Genomic_DNA"/>
</dbReference>
<evidence type="ECO:0000313" key="4">
    <source>
        <dbReference type="Proteomes" id="UP000030765"/>
    </source>
</evidence>
<evidence type="ECO:0000256" key="1">
    <source>
        <dbReference type="SAM" id="MobiDB-lite"/>
    </source>
</evidence>
<dbReference type="AlphaFoldDB" id="A0A084W4I7"/>
<name>A0A084W4I7_ANOSI</name>
<dbReference type="EnsemblMetazoa" id="ASIC013163-RA">
    <property type="protein sequence ID" value="ASIC013163-PA"/>
    <property type="gene ID" value="ASIC013163"/>
</dbReference>
<organism evidence="2">
    <name type="scientific">Anopheles sinensis</name>
    <name type="common">Mosquito</name>
    <dbReference type="NCBI Taxonomy" id="74873"/>
    <lineage>
        <taxon>Eukaryota</taxon>
        <taxon>Metazoa</taxon>
        <taxon>Ecdysozoa</taxon>
        <taxon>Arthropoda</taxon>
        <taxon>Hexapoda</taxon>
        <taxon>Insecta</taxon>
        <taxon>Pterygota</taxon>
        <taxon>Neoptera</taxon>
        <taxon>Endopterygota</taxon>
        <taxon>Diptera</taxon>
        <taxon>Nematocera</taxon>
        <taxon>Culicoidea</taxon>
        <taxon>Culicidae</taxon>
        <taxon>Anophelinae</taxon>
        <taxon>Anopheles</taxon>
    </lineage>
</organism>
<gene>
    <name evidence="2" type="ORF">ZHAS_00013163</name>
</gene>
<reference evidence="3" key="2">
    <citation type="submission" date="2020-05" db="UniProtKB">
        <authorList>
            <consortium name="EnsemblMetazoa"/>
        </authorList>
    </citation>
    <scope>IDENTIFICATION</scope>
</reference>
<accession>A0A084W4I7</accession>
<proteinExistence type="predicted"/>
<evidence type="ECO:0000313" key="3">
    <source>
        <dbReference type="EnsemblMetazoa" id="ASIC013163-PA"/>
    </source>
</evidence>
<protein>
    <submittedName>
        <fullName evidence="2 3">Nck-associated protein 1-like isoform X1</fullName>
    </submittedName>
</protein>
<feature type="region of interest" description="Disordered" evidence="1">
    <location>
        <begin position="1"/>
        <end position="29"/>
    </location>
</feature>
<dbReference type="EMBL" id="ATLV01020336">
    <property type="status" value="NOT_ANNOTATED_CDS"/>
    <property type="molecule type" value="Genomic_DNA"/>
</dbReference>
<keyword evidence="4" id="KW-1185">Reference proteome</keyword>
<reference evidence="2 4" key="1">
    <citation type="journal article" date="2014" name="BMC Genomics">
        <title>Genome sequence of Anopheles sinensis provides insight into genetics basis of mosquito competence for malaria parasites.</title>
        <authorList>
            <person name="Zhou D."/>
            <person name="Zhang D."/>
            <person name="Ding G."/>
            <person name="Shi L."/>
            <person name="Hou Q."/>
            <person name="Ye Y."/>
            <person name="Xu Y."/>
            <person name="Zhou H."/>
            <person name="Xiong C."/>
            <person name="Li S."/>
            <person name="Yu J."/>
            <person name="Hong S."/>
            <person name="Yu X."/>
            <person name="Zou P."/>
            <person name="Chen C."/>
            <person name="Chang X."/>
            <person name="Wang W."/>
            <person name="Lv Y."/>
            <person name="Sun Y."/>
            <person name="Ma L."/>
            <person name="Shen B."/>
            <person name="Zhu C."/>
        </authorList>
    </citation>
    <scope>NUCLEOTIDE SEQUENCE [LARGE SCALE GENOMIC DNA]</scope>
</reference>
<dbReference type="VEuPathDB" id="VectorBase:ASIC013163"/>
<evidence type="ECO:0000313" key="2">
    <source>
        <dbReference type="EMBL" id="KFB45131.1"/>
    </source>
</evidence>
<feature type="compositionally biased region" description="Basic and acidic residues" evidence="1">
    <location>
        <begin position="17"/>
        <end position="29"/>
    </location>
</feature>